<keyword evidence="2" id="KW-1185">Reference proteome</keyword>
<dbReference type="RefSeq" id="WP_037531649.1">
    <property type="nucleotide sequence ID" value="NZ_JBBBDM010000007.1"/>
</dbReference>
<name>A0ABU8H550_9SPHN</name>
<accession>A0ABU8H550</accession>
<gene>
    <name evidence="1" type="ORF">V8201_13950</name>
</gene>
<evidence type="ECO:0000313" key="2">
    <source>
        <dbReference type="Proteomes" id="UP001367771"/>
    </source>
</evidence>
<comment type="caution">
    <text evidence="1">The sequence shown here is derived from an EMBL/GenBank/DDBJ whole genome shotgun (WGS) entry which is preliminary data.</text>
</comment>
<dbReference type="EMBL" id="JBBBDM010000007">
    <property type="protein sequence ID" value="MEI5688189.1"/>
    <property type="molecule type" value="Genomic_DNA"/>
</dbReference>
<sequence>MQTERVTFLTTPEHKASLDAFARDNGMSVGHVVREATVEYLSRPEAVEDAELAALVAEANDAIPKMAASIDHMIATLDASHSRVDRFLREMGVRR</sequence>
<protein>
    <recommendedName>
        <fullName evidence="3">Ribbon-helix-helix protein CopG domain-containing protein</fullName>
    </recommendedName>
</protein>
<evidence type="ECO:0000313" key="1">
    <source>
        <dbReference type="EMBL" id="MEI5688189.1"/>
    </source>
</evidence>
<dbReference type="Proteomes" id="UP001367771">
    <property type="component" value="Unassembled WGS sequence"/>
</dbReference>
<organism evidence="1 2">
    <name type="scientific">Sphingomonas kyungheensis</name>
    <dbReference type="NCBI Taxonomy" id="1069987"/>
    <lineage>
        <taxon>Bacteria</taxon>
        <taxon>Pseudomonadati</taxon>
        <taxon>Pseudomonadota</taxon>
        <taxon>Alphaproteobacteria</taxon>
        <taxon>Sphingomonadales</taxon>
        <taxon>Sphingomonadaceae</taxon>
        <taxon>Sphingomonas</taxon>
    </lineage>
</organism>
<reference evidence="1 2" key="1">
    <citation type="journal article" date="2013" name="Int. J. Syst. Evol. Microbiol.">
        <title>Sphingomonas kyungheensis sp. nov., a bacterium with ginsenoside-converting activity isolated from soil of a ginseng field.</title>
        <authorList>
            <person name="Son H.M."/>
            <person name="Yang J.E."/>
            <person name="Park Y."/>
            <person name="Han C.K."/>
            <person name="Kim S.G."/>
            <person name="Kook M."/>
            <person name="Yi T.H."/>
        </authorList>
    </citation>
    <scope>NUCLEOTIDE SEQUENCE [LARGE SCALE GENOMIC DNA]</scope>
    <source>
        <strain evidence="1 2">LMG 26582</strain>
    </source>
</reference>
<evidence type="ECO:0008006" key="3">
    <source>
        <dbReference type="Google" id="ProtNLM"/>
    </source>
</evidence>
<proteinExistence type="predicted"/>